<proteinExistence type="predicted"/>
<evidence type="ECO:0000313" key="2">
    <source>
        <dbReference type="WBParaSite" id="PS1159_v2.g8725.t1"/>
    </source>
</evidence>
<evidence type="ECO:0000313" key="1">
    <source>
        <dbReference type="Proteomes" id="UP000887580"/>
    </source>
</evidence>
<dbReference type="WBParaSite" id="PS1159_v2.g8725.t1">
    <property type="protein sequence ID" value="PS1159_v2.g8725.t1"/>
    <property type="gene ID" value="PS1159_v2.g8725"/>
</dbReference>
<organism evidence="1 2">
    <name type="scientific">Panagrolaimus sp. PS1159</name>
    <dbReference type="NCBI Taxonomy" id="55785"/>
    <lineage>
        <taxon>Eukaryota</taxon>
        <taxon>Metazoa</taxon>
        <taxon>Ecdysozoa</taxon>
        <taxon>Nematoda</taxon>
        <taxon>Chromadorea</taxon>
        <taxon>Rhabditida</taxon>
        <taxon>Tylenchina</taxon>
        <taxon>Panagrolaimomorpha</taxon>
        <taxon>Panagrolaimoidea</taxon>
        <taxon>Panagrolaimidae</taxon>
        <taxon>Panagrolaimus</taxon>
    </lineage>
</organism>
<dbReference type="Proteomes" id="UP000887580">
    <property type="component" value="Unplaced"/>
</dbReference>
<accession>A0AC35GTV6</accession>
<reference evidence="2" key="1">
    <citation type="submission" date="2022-11" db="UniProtKB">
        <authorList>
            <consortium name="WormBaseParasite"/>
        </authorList>
    </citation>
    <scope>IDENTIFICATION</scope>
</reference>
<sequence>MEQMSRIYLDHAGATLPSEAQIKEISENLMKDVFRLGNPHSRHQSGETTLDIIKQVKECILTHFGVNSEEYSVIFTKNTSDSLKLMAEIVSNNFDEKADNKKLLICDDSHTSVHGIRHQLKNWKTTVKSFETITSKKNIDSFDLFIFTAMSNFTGKKYDKNIILKLKESNPNILICADLASLCGTSPINFKDFYFPDFVALSFYKIFGYPTGIGALLIKKSDKMEKFSPKGFFGGSVNFYNIETGEFILKENFEEKFEIGTPNYHGIDLLRYGFKDLQRFGGMKEIQKHTFSLAKMAFKFLKETKHANNFPIAIIYGWNSESIKDQGPIVTFNLKRDDGSFIGYVEVEKMCSLFGIELRTGCFCNQGACNEYLGLKSENNNNNISDFEAFKTMIETCFISTTKLLTKLNLNLNELNQNKKNVGKLTDLFFYPIKSCSAAKPNRWKLTKSGLWLDRQWIIVSGDGIILTQKKLPALCNIIPTVTENNTLQLSDRNGFQNPIELPLNPKTTKTEAKLTTVCISNYMAFSCGEKASKWLISLHPTFPQTSKILRLLPETCVNPLINDIKSSTSQQNSTFTNEADYLLITWASVKAIASAVNLSAKDVAKRFRPNFIVETFTNIPFEEDNFSKIYIAGIPFEITGKCTRCQMISIDQESGEKDPKVLLALRDARCGDKITFGVYLKRLTENEIDISVGSTVVIERNQ</sequence>
<protein>
    <submittedName>
        <fullName evidence="2">MOSC domain-containing protein</fullName>
    </submittedName>
</protein>
<name>A0AC35GTV6_9BILA</name>